<feature type="region of interest" description="Disordered" evidence="10">
    <location>
        <begin position="891"/>
        <end position="1004"/>
    </location>
</feature>
<keyword evidence="9" id="KW-0472">Membrane</keyword>
<dbReference type="PRINTS" id="PR00962">
    <property type="entry name" value="LETHAL2GIANT"/>
</dbReference>
<dbReference type="AlphaFoldDB" id="A0A7M7JST0"/>
<keyword evidence="4" id="KW-0268">Exocytosis</keyword>
<evidence type="ECO:0000256" key="10">
    <source>
        <dbReference type="SAM" id="MobiDB-lite"/>
    </source>
</evidence>
<dbReference type="FunCoup" id="A0A7M7JST0">
    <property type="interactions" value="371"/>
</dbReference>
<dbReference type="RefSeq" id="XP_022655597.1">
    <property type="nucleotide sequence ID" value="XM_022799862.1"/>
</dbReference>
<dbReference type="RefSeq" id="XP_022655596.1">
    <property type="nucleotide sequence ID" value="XM_022799861.1"/>
</dbReference>
<dbReference type="RefSeq" id="XP_022655595.1">
    <property type="nucleotide sequence ID" value="XM_022799860.1"/>
</dbReference>
<keyword evidence="6" id="KW-0597">Phosphoprotein</keyword>
<dbReference type="Proteomes" id="UP000594260">
    <property type="component" value="Unplaced"/>
</dbReference>
<dbReference type="GO" id="GO:0006893">
    <property type="term" value="P:Golgi to plasma membrane transport"/>
    <property type="evidence" value="ECO:0007669"/>
    <property type="project" value="TreeGrafter"/>
</dbReference>
<dbReference type="GO" id="GO:0012505">
    <property type="term" value="C:endomembrane system"/>
    <property type="evidence" value="ECO:0007669"/>
    <property type="project" value="UniProtKB-SubCell"/>
</dbReference>
<dbReference type="GO" id="GO:0030866">
    <property type="term" value="P:cortical actin cytoskeleton organization"/>
    <property type="evidence" value="ECO:0007669"/>
    <property type="project" value="TreeGrafter"/>
</dbReference>
<dbReference type="GO" id="GO:0008593">
    <property type="term" value="P:regulation of Notch signaling pathway"/>
    <property type="evidence" value="ECO:0007669"/>
    <property type="project" value="TreeGrafter"/>
</dbReference>
<evidence type="ECO:0000256" key="9">
    <source>
        <dbReference type="ARBA" id="ARBA00023136"/>
    </source>
</evidence>
<evidence type="ECO:0000256" key="7">
    <source>
        <dbReference type="ARBA" id="ARBA00022574"/>
    </source>
</evidence>
<feature type="region of interest" description="Disordered" evidence="10">
    <location>
        <begin position="389"/>
        <end position="409"/>
    </location>
</feature>
<name>A0A7M7JST0_VARDE</name>
<evidence type="ECO:0000256" key="4">
    <source>
        <dbReference type="ARBA" id="ARBA00022483"/>
    </source>
</evidence>
<reference evidence="13" key="1">
    <citation type="submission" date="2021-01" db="UniProtKB">
        <authorList>
            <consortium name="EnsemblMetazoa"/>
        </authorList>
    </citation>
    <scope>IDENTIFICATION</scope>
</reference>
<keyword evidence="8" id="KW-0677">Repeat</keyword>
<dbReference type="InterPro" id="IPR036322">
    <property type="entry name" value="WD40_repeat_dom_sf"/>
</dbReference>
<dbReference type="Gene3D" id="2.130.10.10">
    <property type="entry name" value="YVTN repeat-like/Quinoprotein amine dehydrogenase"/>
    <property type="match status" value="1"/>
</dbReference>
<evidence type="ECO:0000313" key="13">
    <source>
        <dbReference type="EnsemblMetazoa" id="XP_022655597"/>
    </source>
</evidence>
<dbReference type="GO" id="GO:0030864">
    <property type="term" value="C:cortical actin cytoskeleton"/>
    <property type="evidence" value="ECO:0007669"/>
    <property type="project" value="TreeGrafter"/>
</dbReference>
<evidence type="ECO:0000256" key="6">
    <source>
        <dbReference type="ARBA" id="ARBA00022553"/>
    </source>
</evidence>
<feature type="domain" description="Lethal giant larvae homologue 2" evidence="11">
    <location>
        <begin position="255"/>
        <end position="337"/>
    </location>
</feature>
<evidence type="ECO:0000259" key="12">
    <source>
        <dbReference type="Pfam" id="PF08596"/>
    </source>
</evidence>
<dbReference type="GO" id="GO:0019905">
    <property type="term" value="F:syntaxin binding"/>
    <property type="evidence" value="ECO:0007669"/>
    <property type="project" value="TreeGrafter"/>
</dbReference>
<dbReference type="GeneID" id="111248096"/>
<evidence type="ECO:0000256" key="1">
    <source>
        <dbReference type="ARBA" id="ARBA00004308"/>
    </source>
</evidence>
<evidence type="ECO:0000256" key="2">
    <source>
        <dbReference type="ARBA" id="ARBA00004496"/>
    </source>
</evidence>
<dbReference type="SUPFAM" id="SSF50978">
    <property type="entry name" value="WD40 repeat-like"/>
    <property type="match status" value="2"/>
</dbReference>
<dbReference type="EnsemblMetazoa" id="XM_022799860">
    <property type="protein sequence ID" value="XP_022655595"/>
    <property type="gene ID" value="LOC111248096"/>
</dbReference>
<dbReference type="Pfam" id="PF08366">
    <property type="entry name" value="LLGL"/>
    <property type="match status" value="1"/>
</dbReference>
<keyword evidence="5" id="KW-0963">Cytoplasm</keyword>
<feature type="compositionally biased region" description="Basic and acidic residues" evidence="10">
    <location>
        <begin position="981"/>
        <end position="1004"/>
    </location>
</feature>
<dbReference type="GO" id="GO:0006887">
    <property type="term" value="P:exocytosis"/>
    <property type="evidence" value="ECO:0007669"/>
    <property type="project" value="UniProtKB-KW"/>
</dbReference>
<evidence type="ECO:0000256" key="5">
    <source>
        <dbReference type="ARBA" id="ARBA00022490"/>
    </source>
</evidence>
<dbReference type="InterPro" id="IPR013577">
    <property type="entry name" value="LLGL2"/>
</dbReference>
<organism evidence="13 14">
    <name type="scientific">Varroa destructor</name>
    <name type="common">Honeybee mite</name>
    <dbReference type="NCBI Taxonomy" id="109461"/>
    <lineage>
        <taxon>Eukaryota</taxon>
        <taxon>Metazoa</taxon>
        <taxon>Ecdysozoa</taxon>
        <taxon>Arthropoda</taxon>
        <taxon>Chelicerata</taxon>
        <taxon>Arachnida</taxon>
        <taxon>Acari</taxon>
        <taxon>Parasitiformes</taxon>
        <taxon>Mesostigmata</taxon>
        <taxon>Gamasina</taxon>
        <taxon>Dermanyssoidea</taxon>
        <taxon>Varroidae</taxon>
        <taxon>Varroa</taxon>
    </lineage>
</organism>
<dbReference type="PANTHER" id="PTHR10241">
    <property type="entry name" value="LETHAL 2 GIANT LARVAE PROTEIN"/>
    <property type="match status" value="1"/>
</dbReference>
<evidence type="ECO:0000256" key="3">
    <source>
        <dbReference type="ARBA" id="ARBA00008070"/>
    </source>
</evidence>
<feature type="compositionally biased region" description="Basic and acidic residues" evidence="10">
    <location>
        <begin position="392"/>
        <end position="409"/>
    </location>
</feature>
<dbReference type="InParanoid" id="A0A7M7JST0"/>
<dbReference type="SMART" id="SM00320">
    <property type="entry name" value="WD40"/>
    <property type="match status" value="6"/>
</dbReference>
<dbReference type="InterPro" id="IPR000664">
    <property type="entry name" value="Lethal2_giant"/>
</dbReference>
<dbReference type="EnsemblMetazoa" id="XM_022799862">
    <property type="protein sequence ID" value="XP_022655597"/>
    <property type="gene ID" value="LOC111248096"/>
</dbReference>
<feature type="domain" description="Lethal giant larvae (Lgl)-like C-terminal" evidence="12">
    <location>
        <begin position="763"/>
        <end position="878"/>
    </location>
</feature>
<protein>
    <submittedName>
        <fullName evidence="13">Uncharacterized protein</fullName>
    </submittedName>
</protein>
<dbReference type="OrthoDB" id="19944at2759"/>
<dbReference type="GO" id="GO:0051294">
    <property type="term" value="P:establishment of spindle orientation"/>
    <property type="evidence" value="ECO:0007669"/>
    <property type="project" value="TreeGrafter"/>
</dbReference>
<dbReference type="Pfam" id="PF08596">
    <property type="entry name" value="Lgl_C"/>
    <property type="match status" value="1"/>
</dbReference>
<evidence type="ECO:0000313" key="14">
    <source>
        <dbReference type="Proteomes" id="UP000594260"/>
    </source>
</evidence>
<dbReference type="KEGG" id="vde:111248096"/>
<dbReference type="GO" id="GO:0005096">
    <property type="term" value="F:GTPase activator activity"/>
    <property type="evidence" value="ECO:0007669"/>
    <property type="project" value="TreeGrafter"/>
</dbReference>
<comment type="similarity">
    <text evidence="3">Belongs to the WD repeat L(2)GL family.</text>
</comment>
<evidence type="ECO:0000256" key="8">
    <source>
        <dbReference type="ARBA" id="ARBA00022737"/>
    </source>
</evidence>
<dbReference type="GO" id="GO:0032878">
    <property type="term" value="P:regulation of establishment or maintenance of cell polarity"/>
    <property type="evidence" value="ECO:0007669"/>
    <property type="project" value="TreeGrafter"/>
</dbReference>
<feature type="region of interest" description="Disordered" evidence="10">
    <location>
        <begin position="1138"/>
        <end position="1194"/>
    </location>
</feature>
<evidence type="ECO:0000259" key="11">
    <source>
        <dbReference type="Pfam" id="PF08366"/>
    </source>
</evidence>
<proteinExistence type="inferred from homology"/>
<accession>A0A7M7JST0</accession>
<feature type="compositionally biased region" description="Low complexity" evidence="10">
    <location>
        <begin position="1140"/>
        <end position="1152"/>
    </location>
</feature>
<dbReference type="EnsemblMetazoa" id="XM_022799861">
    <property type="protein sequence ID" value="XP_022655596"/>
    <property type="gene ID" value="LOC111248096"/>
</dbReference>
<feature type="compositionally biased region" description="Basic and acidic residues" evidence="10">
    <location>
        <begin position="900"/>
        <end position="971"/>
    </location>
</feature>
<dbReference type="GO" id="GO:0045159">
    <property type="term" value="F:myosin II binding"/>
    <property type="evidence" value="ECO:0007669"/>
    <property type="project" value="TreeGrafter"/>
</dbReference>
<sequence length="1194" mass="133322">MFKFITGRRGYALERAKIVKELYAFSRTMSHGFPHAPSCFALDEELSLFCICTKAGTVRVYGRPGVEFISYHPSEGSVIQAHFVPGQGRLVTLGDNNELSLWEIVDTQLELVETISDFKKPIFSICVTPNKKQSYIGTELGDVHVLDLDTFKFTDIVVQRDLITEKVSDDFKVSPGGVECIRCINQDQCVIGYQRGILVLFDISKLSVKQTYISRKELSSVYIIDESKFVSCHRDGGFAVWSTILSSSTKHVDQIYGPHPCKPIDKLYAFDNERTLIFSGGMPRAQYGDRSTLSVHHGPIERKVFEFTSKVIDFFVVAKKVIVVLAEEEIVAISLNDFKQIPLPYLFPLHCSAITNVIHAPGVPQEIVTKLTDTLSNDDWSTAPWPITGGKLPDKIEKDDKEEKKDKSKGAEAEKCELILTGHEDGSVRIYDATGVVMKLLACIRTNFVFNERCHEASRSVDQDEDEFLQFTKVGFFDPYSDDPRFAVKKLAFNSETGTLVVGGTAGQVLVLGLEKKNDPKVVTLNLVGDRDQFVWKGHDELNYDPEGNLKSNYHVFCLVQVLPPAGLTALAITEKWGLVAAGTAHGFGCVDLLSEQVVMFKCTLSVSDLGGVGAHSGDMVRRKSFKKSLRESFRRLRKGRSQRGKTAKNLDDVKPVERQVESRIMQDDGLSSMVRSLVFSDAYILSHANTSRTFWASTNQGSVFVYTLKRSGDDNQATMSLCKEIHLKHHAPVLGVFVVDSHGYLCHENPPKESPIPNLWRVVICSEEQIKVFSLPQLKPLHKVKLTANEGSRLRKLQAAEFSNSERNEFCLVAMTNQGQAMVFSLPDLRRIITADCCRKDDINGISSTVFTPFGEGFYLNSASELDRVSVSATKATAPMGVLVLDEDARPKRKRSVKKKDTVKEKEVAKEIIKERRSSTPEKRRSSTPERKDRKSATLEKKDKEPTAEKKDNKVTTENDRKVDTKESHDKRKQQTIAIEKIEDGTGERRVESEHVDERKVKEQVEEGEGYKVETVEVVVTKKAVVVSEETRVVNGRDPDLIGKIIGNFTEEVTGGLEDLESPNTDSGISSVVEEMKSLEVSPSATDAEDSTIIIERSQEQQIESTTVHELTEKMQQTTQEGQMDKIAEKKLVKVVEHMSSSMQESRCSSQNQTTKKVMQSSTSSNSTSNSKNSRSRKRKGRNGNGTLPNGSK</sequence>
<dbReference type="InterPro" id="IPR001680">
    <property type="entry name" value="WD40_rpt"/>
</dbReference>
<dbReference type="GO" id="GO:0005886">
    <property type="term" value="C:plasma membrane"/>
    <property type="evidence" value="ECO:0007669"/>
    <property type="project" value="TreeGrafter"/>
</dbReference>
<feature type="compositionally biased region" description="Low complexity" evidence="10">
    <location>
        <begin position="1162"/>
        <end position="1174"/>
    </location>
</feature>
<keyword evidence="14" id="KW-1185">Reference proteome</keyword>
<dbReference type="PANTHER" id="PTHR10241:SF29">
    <property type="entry name" value="LETHAL(2) GIANT LARVAE PROTEIN"/>
    <property type="match status" value="1"/>
</dbReference>
<keyword evidence="7" id="KW-0853">WD repeat</keyword>
<dbReference type="InterPro" id="IPR015943">
    <property type="entry name" value="WD40/YVTN_repeat-like_dom_sf"/>
</dbReference>
<dbReference type="InterPro" id="IPR013905">
    <property type="entry name" value="Lgl_C_dom"/>
</dbReference>
<comment type="subcellular location">
    <subcellularLocation>
        <location evidence="2">Cytoplasm</location>
    </subcellularLocation>
    <subcellularLocation>
        <location evidence="1">Endomembrane system</location>
    </subcellularLocation>
</comment>
<dbReference type="OMA" id="TKNHSRP"/>